<name>A0A533Q679_9BACT</name>
<proteinExistence type="predicted"/>
<sequence length="62" mass="6919">MYLCSLLIPPNPPLKKGGKKNKLKKGEKRISLEKGGKKEGFSLEKGLPDQKHQTFPPFLKGD</sequence>
<protein>
    <submittedName>
        <fullName evidence="2">Uncharacterized protein</fullName>
    </submittedName>
</protein>
<evidence type="ECO:0000313" key="2">
    <source>
        <dbReference type="EMBL" id="TLD40088.1"/>
    </source>
</evidence>
<reference evidence="2 3" key="1">
    <citation type="submission" date="2019-04" db="EMBL/GenBank/DDBJ databases">
        <title>Genome of a novel bacterium Candidatus Jettenia ecosi reconstructed from metagenome of an anammox bioreactor.</title>
        <authorList>
            <person name="Mardanov A.V."/>
            <person name="Beletsky A.V."/>
            <person name="Ravin N.V."/>
            <person name="Botchkova E.A."/>
            <person name="Litti Y.V."/>
            <person name="Nozhevnikova A.N."/>
        </authorList>
    </citation>
    <scope>NUCLEOTIDE SEQUENCE [LARGE SCALE GENOMIC DNA]</scope>
    <source>
        <strain evidence="2">J2</strain>
    </source>
</reference>
<dbReference type="Proteomes" id="UP000319783">
    <property type="component" value="Unassembled WGS sequence"/>
</dbReference>
<feature type="compositionally biased region" description="Basic residues" evidence="1">
    <location>
        <begin position="16"/>
        <end position="27"/>
    </location>
</feature>
<evidence type="ECO:0000313" key="3">
    <source>
        <dbReference type="Proteomes" id="UP000319783"/>
    </source>
</evidence>
<evidence type="ECO:0000256" key="1">
    <source>
        <dbReference type="SAM" id="MobiDB-lite"/>
    </source>
</evidence>
<dbReference type="AlphaFoldDB" id="A0A533Q679"/>
<organism evidence="2 3">
    <name type="scientific">Candidatus Jettenia ecosi</name>
    <dbReference type="NCBI Taxonomy" id="2494326"/>
    <lineage>
        <taxon>Bacteria</taxon>
        <taxon>Pseudomonadati</taxon>
        <taxon>Planctomycetota</taxon>
        <taxon>Candidatus Brocadiia</taxon>
        <taxon>Candidatus Brocadiales</taxon>
        <taxon>Candidatus Brocadiaceae</taxon>
        <taxon>Candidatus Jettenia</taxon>
    </lineage>
</organism>
<comment type="caution">
    <text evidence="2">The sequence shown here is derived from an EMBL/GenBank/DDBJ whole genome shotgun (WGS) entry which is preliminary data.</text>
</comment>
<accession>A0A533Q679</accession>
<feature type="compositionally biased region" description="Basic and acidic residues" evidence="1">
    <location>
        <begin position="28"/>
        <end position="52"/>
    </location>
</feature>
<dbReference type="EMBL" id="SULG01000134">
    <property type="protein sequence ID" value="TLD40088.1"/>
    <property type="molecule type" value="Genomic_DNA"/>
</dbReference>
<gene>
    <name evidence="2" type="ORF">JETT_3650</name>
</gene>
<feature type="region of interest" description="Disordered" evidence="1">
    <location>
        <begin position="9"/>
        <end position="62"/>
    </location>
</feature>